<dbReference type="PANTHER" id="PTHR43133:SF8">
    <property type="entry name" value="RNA POLYMERASE SIGMA FACTOR HI_1459-RELATED"/>
    <property type="match status" value="1"/>
</dbReference>
<dbReference type="SUPFAM" id="SSF88659">
    <property type="entry name" value="Sigma3 and sigma4 domains of RNA polymerase sigma factors"/>
    <property type="match status" value="1"/>
</dbReference>
<dbReference type="InterPro" id="IPR014284">
    <property type="entry name" value="RNA_pol_sigma-70_dom"/>
</dbReference>
<proteinExistence type="inferred from homology"/>
<keyword evidence="3" id="KW-0731">Sigma factor</keyword>
<dbReference type="InterPro" id="IPR036388">
    <property type="entry name" value="WH-like_DNA-bd_sf"/>
</dbReference>
<sequence>MMKIIMTKIFIKRFLRFILRIFYCLNLRVYTNILIGEKMNEKEIIRGLKRKDERILSAFIEEYAGLMKNVISDRLKVFPNIREEVLNDSIFAVWENINSYNEKKSSFKNWCASIARYKAIDALRKELRHKSCELDDNLHIKDDRILNLLLIEEIFNYLSAEDKMIFEKIFLEGRTYDELSNELSVSKDVLYSRVKRARKNLKDEFER</sequence>
<dbReference type="PANTHER" id="PTHR43133">
    <property type="entry name" value="RNA POLYMERASE ECF-TYPE SIGMA FACTO"/>
    <property type="match status" value="1"/>
</dbReference>
<dbReference type="GO" id="GO:0006352">
    <property type="term" value="P:DNA-templated transcription initiation"/>
    <property type="evidence" value="ECO:0007669"/>
    <property type="project" value="InterPro"/>
</dbReference>
<dbReference type="Gene3D" id="1.10.10.10">
    <property type="entry name" value="Winged helix-like DNA-binding domain superfamily/Winged helix DNA-binding domain"/>
    <property type="match status" value="1"/>
</dbReference>
<protein>
    <submittedName>
        <fullName evidence="8">RNA polymerase factor sigma-70</fullName>
    </submittedName>
</protein>
<dbReference type="Gene3D" id="1.10.1740.10">
    <property type="match status" value="1"/>
</dbReference>
<comment type="similarity">
    <text evidence="1">Belongs to the sigma-70 factor family. ECF subfamily.</text>
</comment>
<dbReference type="InterPro" id="IPR007627">
    <property type="entry name" value="RNA_pol_sigma70_r2"/>
</dbReference>
<name>A0A379C4Y6_9FIRM</name>
<dbReference type="Proteomes" id="UP000255517">
    <property type="component" value="Unassembled WGS sequence"/>
</dbReference>
<evidence type="ECO:0000259" key="7">
    <source>
        <dbReference type="Pfam" id="PF08281"/>
    </source>
</evidence>
<evidence type="ECO:0000256" key="5">
    <source>
        <dbReference type="ARBA" id="ARBA00023163"/>
    </source>
</evidence>
<feature type="domain" description="RNA polymerase sigma-70 region 2" evidence="6">
    <location>
        <begin position="81"/>
        <end position="126"/>
    </location>
</feature>
<organism evidence="8 9">
    <name type="scientific">Peptoniphilus lacrimalis</name>
    <dbReference type="NCBI Taxonomy" id="33031"/>
    <lineage>
        <taxon>Bacteria</taxon>
        <taxon>Bacillati</taxon>
        <taxon>Bacillota</taxon>
        <taxon>Tissierellia</taxon>
        <taxon>Tissierellales</taxon>
        <taxon>Peptoniphilaceae</taxon>
        <taxon>Peptoniphilus</taxon>
    </lineage>
</organism>
<dbReference type="AlphaFoldDB" id="A0A379C4Y6"/>
<dbReference type="InterPro" id="IPR013325">
    <property type="entry name" value="RNA_pol_sigma_r2"/>
</dbReference>
<keyword evidence="5" id="KW-0804">Transcription</keyword>
<dbReference type="SUPFAM" id="SSF88946">
    <property type="entry name" value="Sigma2 domain of RNA polymerase sigma factors"/>
    <property type="match status" value="1"/>
</dbReference>
<evidence type="ECO:0000256" key="3">
    <source>
        <dbReference type="ARBA" id="ARBA00023082"/>
    </source>
</evidence>
<dbReference type="GO" id="GO:0016987">
    <property type="term" value="F:sigma factor activity"/>
    <property type="evidence" value="ECO:0007669"/>
    <property type="project" value="UniProtKB-KW"/>
</dbReference>
<evidence type="ECO:0000256" key="1">
    <source>
        <dbReference type="ARBA" id="ARBA00010641"/>
    </source>
</evidence>
<feature type="domain" description="RNA polymerase sigma factor 70 region 4 type 2" evidence="7">
    <location>
        <begin position="149"/>
        <end position="201"/>
    </location>
</feature>
<evidence type="ECO:0000256" key="2">
    <source>
        <dbReference type="ARBA" id="ARBA00023015"/>
    </source>
</evidence>
<dbReference type="Pfam" id="PF04542">
    <property type="entry name" value="Sigma70_r2"/>
    <property type="match status" value="1"/>
</dbReference>
<evidence type="ECO:0000313" key="9">
    <source>
        <dbReference type="Proteomes" id="UP000255517"/>
    </source>
</evidence>
<gene>
    <name evidence="8" type="ORF">NCTC13149_00439</name>
</gene>
<accession>A0A379C4Y6</accession>
<dbReference type="InterPro" id="IPR013324">
    <property type="entry name" value="RNA_pol_sigma_r3/r4-like"/>
</dbReference>
<evidence type="ECO:0000259" key="6">
    <source>
        <dbReference type="Pfam" id="PF04542"/>
    </source>
</evidence>
<evidence type="ECO:0000313" key="8">
    <source>
        <dbReference type="EMBL" id="SUB56667.1"/>
    </source>
</evidence>
<dbReference type="NCBIfam" id="TIGR02937">
    <property type="entry name" value="sigma70-ECF"/>
    <property type="match status" value="1"/>
</dbReference>
<keyword evidence="4" id="KW-0238">DNA-binding</keyword>
<dbReference type="GO" id="GO:0003677">
    <property type="term" value="F:DNA binding"/>
    <property type="evidence" value="ECO:0007669"/>
    <property type="project" value="UniProtKB-KW"/>
</dbReference>
<keyword evidence="2" id="KW-0805">Transcription regulation</keyword>
<reference evidence="8 9" key="1">
    <citation type="submission" date="2018-06" db="EMBL/GenBank/DDBJ databases">
        <authorList>
            <consortium name="Pathogen Informatics"/>
            <person name="Doyle S."/>
        </authorList>
    </citation>
    <scope>NUCLEOTIDE SEQUENCE [LARGE SCALE GENOMIC DNA]</scope>
    <source>
        <strain evidence="8 9">NCTC13149</strain>
    </source>
</reference>
<dbReference type="Pfam" id="PF08281">
    <property type="entry name" value="Sigma70_r4_2"/>
    <property type="match status" value="1"/>
</dbReference>
<dbReference type="STRING" id="1122949.GCA_000378725_01617"/>
<dbReference type="InterPro" id="IPR039425">
    <property type="entry name" value="RNA_pol_sigma-70-like"/>
</dbReference>
<dbReference type="InterPro" id="IPR013249">
    <property type="entry name" value="RNA_pol_sigma70_r4_t2"/>
</dbReference>
<dbReference type="EMBL" id="UGSZ01000001">
    <property type="protein sequence ID" value="SUB56667.1"/>
    <property type="molecule type" value="Genomic_DNA"/>
</dbReference>
<evidence type="ECO:0000256" key="4">
    <source>
        <dbReference type="ARBA" id="ARBA00023125"/>
    </source>
</evidence>